<accession>A0A6I2MJ07</accession>
<comment type="caution">
    <text evidence="3">The sequence shown here is derived from an EMBL/GenBank/DDBJ whole genome shotgun (WGS) entry which is preliminary data.</text>
</comment>
<sequence length="379" mass="42219">MQKRKYYNPVFIFSMLLLIVSSCNPEDGEDGAMGAQGEQGIQGEQGPAGDDATLTTPAAYGTWEVISEVGSDVAKYVYINEDNTLEILSEDQLGFKRAERTNVTVSVNQIITNDLYGSIGIFGINNYEVSDDILTITRSNDSDPIIMQRSTTVPAPSNWINELTVLDEGNTAWDRDVDIAFDGTYLLGLNSNSYNIEQINPIDFNVEGIIPTTHSAYAVEIEKSDAADKQLFQSSNGSQIFHSYIYSSNTFNYTSLDLGAWIYGIASIVPGELWAASGSEKTLYHYWAHEPISPGEILGNITLDFQPRGLDYRDGFLYVTEGNRIHKCQTSPEFKAIESYELRRHNVTGITYDGTNFWLAATSWNDYDTQKLIKVDLTL</sequence>
<dbReference type="PROSITE" id="PS51257">
    <property type="entry name" value="PROKAR_LIPOPROTEIN"/>
    <property type="match status" value="1"/>
</dbReference>
<proteinExistence type="predicted"/>
<reference evidence="3 4" key="1">
    <citation type="submission" date="2019-11" db="EMBL/GenBank/DDBJ databases">
        <title>Maribacter lutea sp. nov., a marine bacterium isolated from intertidal sand.</title>
        <authorList>
            <person name="Liu A."/>
        </authorList>
    </citation>
    <scope>NUCLEOTIDE SEQUENCE [LARGE SCALE GENOMIC DNA]</scope>
    <source>
        <strain evidence="3 4">RZ05</strain>
    </source>
</reference>
<dbReference type="Proteomes" id="UP000443153">
    <property type="component" value="Unassembled WGS sequence"/>
</dbReference>
<dbReference type="Gene3D" id="1.20.5.320">
    <property type="entry name" value="6-Phosphogluconate Dehydrogenase, domain 3"/>
    <property type="match status" value="1"/>
</dbReference>
<feature type="region of interest" description="Disordered" evidence="1">
    <location>
        <begin position="28"/>
        <end position="54"/>
    </location>
</feature>
<dbReference type="RefSeq" id="WP_154362525.1">
    <property type="nucleotide sequence ID" value="NZ_WKJH01000001.1"/>
</dbReference>
<protein>
    <recommendedName>
        <fullName evidence="5">Collagen-like protein</fullName>
    </recommendedName>
</protein>
<gene>
    <name evidence="3" type="ORF">GJ691_00060</name>
</gene>
<feature type="compositionally biased region" description="Low complexity" evidence="1">
    <location>
        <begin position="32"/>
        <end position="49"/>
    </location>
</feature>
<name>A0A6I2MJ07_9FLAO</name>
<feature type="signal peptide" evidence="2">
    <location>
        <begin position="1"/>
        <end position="25"/>
    </location>
</feature>
<dbReference type="OrthoDB" id="1173926at2"/>
<dbReference type="AlphaFoldDB" id="A0A6I2MJ07"/>
<feature type="chain" id="PRO_5026148946" description="Collagen-like protein" evidence="2">
    <location>
        <begin position="26"/>
        <end position="379"/>
    </location>
</feature>
<evidence type="ECO:0000256" key="2">
    <source>
        <dbReference type="SAM" id="SignalP"/>
    </source>
</evidence>
<keyword evidence="2" id="KW-0732">Signal</keyword>
<organism evidence="3 4">
    <name type="scientific">Maribacter luteus</name>
    <dbReference type="NCBI Taxonomy" id="2594478"/>
    <lineage>
        <taxon>Bacteria</taxon>
        <taxon>Pseudomonadati</taxon>
        <taxon>Bacteroidota</taxon>
        <taxon>Flavobacteriia</taxon>
        <taxon>Flavobacteriales</taxon>
        <taxon>Flavobacteriaceae</taxon>
        <taxon>Maribacter</taxon>
    </lineage>
</organism>
<evidence type="ECO:0000256" key="1">
    <source>
        <dbReference type="SAM" id="MobiDB-lite"/>
    </source>
</evidence>
<keyword evidence="4" id="KW-1185">Reference proteome</keyword>
<evidence type="ECO:0008006" key="5">
    <source>
        <dbReference type="Google" id="ProtNLM"/>
    </source>
</evidence>
<dbReference type="SUPFAM" id="SSF75011">
    <property type="entry name" value="3-carboxy-cis,cis-mucoante lactonizing enzyme"/>
    <property type="match status" value="1"/>
</dbReference>
<dbReference type="EMBL" id="WKJH01000001">
    <property type="protein sequence ID" value="MRX62545.1"/>
    <property type="molecule type" value="Genomic_DNA"/>
</dbReference>
<evidence type="ECO:0000313" key="3">
    <source>
        <dbReference type="EMBL" id="MRX62545.1"/>
    </source>
</evidence>
<evidence type="ECO:0000313" key="4">
    <source>
        <dbReference type="Proteomes" id="UP000443153"/>
    </source>
</evidence>